<dbReference type="GO" id="GO:0005524">
    <property type="term" value="F:ATP binding"/>
    <property type="evidence" value="ECO:0007669"/>
    <property type="project" value="UniProtKB-UniRule"/>
</dbReference>
<comment type="pathway">
    <text evidence="13">Steroid biosynthesis; cholesterol biosynthesis.</text>
</comment>
<dbReference type="InterPro" id="IPR029765">
    <property type="entry name" value="Mev_diP_decarb"/>
</dbReference>
<dbReference type="InterPro" id="IPR053859">
    <property type="entry name" value="MVD-like_N"/>
</dbReference>
<dbReference type="UniPathway" id="UPA00063"/>
<evidence type="ECO:0000256" key="4">
    <source>
        <dbReference type="ARBA" id="ARBA00022741"/>
    </source>
</evidence>
<dbReference type="Pfam" id="PF18376">
    <property type="entry name" value="MDD_C"/>
    <property type="match status" value="1"/>
</dbReference>
<evidence type="ECO:0000256" key="5">
    <source>
        <dbReference type="ARBA" id="ARBA00022840"/>
    </source>
</evidence>
<dbReference type="FunFam" id="3.30.70.890:FF:000015">
    <property type="entry name" value="Diphosphomevalonate decarboxylase"/>
    <property type="match status" value="1"/>
</dbReference>
<dbReference type="NCBIfam" id="TIGR01240">
    <property type="entry name" value="mevDPdecarb"/>
    <property type="match status" value="1"/>
</dbReference>
<keyword evidence="3 13" id="KW-0444">Lipid biosynthesis</keyword>
<dbReference type="AlphaFoldDB" id="A0A7S3ELE1"/>
<keyword evidence="10 13" id="KW-0753">Steroid metabolism</keyword>
<dbReference type="PANTHER" id="PTHR10977">
    <property type="entry name" value="DIPHOSPHOMEVALONATE DECARBOXYLASE"/>
    <property type="match status" value="1"/>
</dbReference>
<dbReference type="SUPFAM" id="SSF55060">
    <property type="entry name" value="GHMP Kinase, C-terminal domain"/>
    <property type="match status" value="1"/>
</dbReference>
<feature type="domain" description="Diphosphomevalonate decarboxylase-like N-terminal" evidence="16">
    <location>
        <begin position="10"/>
        <end position="173"/>
    </location>
</feature>
<feature type="domain" description="Mvd1 C-terminal" evidence="15">
    <location>
        <begin position="187"/>
        <end position="376"/>
    </location>
</feature>
<reference evidence="17" key="1">
    <citation type="submission" date="2021-01" db="EMBL/GenBank/DDBJ databases">
        <authorList>
            <person name="Corre E."/>
            <person name="Pelletier E."/>
            <person name="Niang G."/>
            <person name="Scheremetjew M."/>
            <person name="Finn R."/>
            <person name="Kale V."/>
            <person name="Holt S."/>
            <person name="Cochrane G."/>
            <person name="Meng A."/>
            <person name="Brown T."/>
            <person name="Cohen L."/>
        </authorList>
    </citation>
    <scope>NUCLEOTIDE SEQUENCE</scope>
    <source>
        <strain evidence="17">CCMP 769</strain>
    </source>
</reference>
<feature type="region of interest" description="Disordered" evidence="14">
    <location>
        <begin position="372"/>
        <end position="395"/>
    </location>
</feature>
<dbReference type="GO" id="GO:0005829">
    <property type="term" value="C:cytosol"/>
    <property type="evidence" value="ECO:0007669"/>
    <property type="project" value="InterPro"/>
</dbReference>
<keyword evidence="9 13" id="KW-1207">Sterol metabolism</keyword>
<name>A0A7S3ELE1_9RHOD</name>
<accession>A0A7S3ELE1</accession>
<dbReference type="Pfam" id="PF22700">
    <property type="entry name" value="MVD-like_N"/>
    <property type="match status" value="1"/>
</dbReference>
<comment type="catalytic activity">
    <reaction evidence="12 13">
        <text>(R)-5-diphosphomevalonate + ATP = isopentenyl diphosphate + ADP + phosphate + CO2</text>
        <dbReference type="Rhea" id="RHEA:23732"/>
        <dbReference type="ChEBI" id="CHEBI:16526"/>
        <dbReference type="ChEBI" id="CHEBI:30616"/>
        <dbReference type="ChEBI" id="CHEBI:43474"/>
        <dbReference type="ChEBI" id="CHEBI:57557"/>
        <dbReference type="ChEBI" id="CHEBI:128769"/>
        <dbReference type="ChEBI" id="CHEBI:456216"/>
        <dbReference type="EC" id="4.1.1.33"/>
    </reaction>
</comment>
<evidence type="ECO:0000256" key="13">
    <source>
        <dbReference type="RuleBase" id="RU363086"/>
    </source>
</evidence>
<keyword evidence="13" id="KW-0153">Cholesterol metabolism</keyword>
<evidence type="ECO:0000256" key="9">
    <source>
        <dbReference type="ARBA" id="ARBA00023166"/>
    </source>
</evidence>
<keyword evidence="4 12" id="KW-0547">Nucleotide-binding</keyword>
<gene>
    <name evidence="17" type="ORF">RMAR00112_LOCUS30176</name>
</gene>
<evidence type="ECO:0000313" key="17">
    <source>
        <dbReference type="EMBL" id="CAE0062107.1"/>
    </source>
</evidence>
<keyword evidence="6 13" id="KW-0752">Steroid biosynthesis</keyword>
<dbReference type="Gene3D" id="3.30.230.10">
    <property type="match status" value="1"/>
</dbReference>
<proteinExistence type="inferred from homology"/>
<feature type="compositionally biased region" description="Basic and acidic residues" evidence="14">
    <location>
        <begin position="384"/>
        <end position="395"/>
    </location>
</feature>
<dbReference type="GO" id="GO:0006695">
    <property type="term" value="P:cholesterol biosynthetic process"/>
    <property type="evidence" value="ECO:0007669"/>
    <property type="project" value="UniProtKB-UniPathway"/>
</dbReference>
<dbReference type="InterPro" id="IPR036554">
    <property type="entry name" value="GHMP_kinase_C_sf"/>
</dbReference>
<keyword evidence="7 13" id="KW-0756">Sterol biosynthesis</keyword>
<dbReference type="FunFam" id="3.30.230.10:FF:000080">
    <property type="entry name" value="Diphosphomevalonate decarboxylase"/>
    <property type="match status" value="1"/>
</dbReference>
<keyword evidence="11 12" id="KW-0456">Lyase</keyword>
<organism evidence="17">
    <name type="scientific">Rhodosorus marinus</name>
    <dbReference type="NCBI Taxonomy" id="101924"/>
    <lineage>
        <taxon>Eukaryota</taxon>
        <taxon>Rhodophyta</taxon>
        <taxon>Stylonematophyceae</taxon>
        <taxon>Stylonematales</taxon>
        <taxon>Stylonemataceae</taxon>
        <taxon>Rhodosorus</taxon>
    </lineage>
</organism>
<evidence type="ECO:0000256" key="2">
    <source>
        <dbReference type="ARBA" id="ARBA00012296"/>
    </source>
</evidence>
<keyword evidence="8 12" id="KW-0443">Lipid metabolism</keyword>
<evidence type="ECO:0000256" key="14">
    <source>
        <dbReference type="SAM" id="MobiDB-lite"/>
    </source>
</evidence>
<dbReference type="PIRSF" id="PIRSF015950">
    <property type="entry name" value="Mev_P_decrbx"/>
    <property type="match status" value="1"/>
</dbReference>
<dbReference type="InterPro" id="IPR020568">
    <property type="entry name" value="Ribosomal_Su5_D2-typ_SF"/>
</dbReference>
<dbReference type="PANTHER" id="PTHR10977:SF3">
    <property type="entry name" value="DIPHOSPHOMEVALONATE DECARBOXYLASE"/>
    <property type="match status" value="1"/>
</dbReference>
<dbReference type="SUPFAM" id="SSF54211">
    <property type="entry name" value="Ribosomal protein S5 domain 2-like"/>
    <property type="match status" value="1"/>
</dbReference>
<keyword evidence="5 12" id="KW-0067">ATP-binding</keyword>
<protein>
    <recommendedName>
        <fullName evidence="2 12">Diphosphomevalonate decarboxylase</fullName>
        <ecNumber evidence="2 12">4.1.1.33</ecNumber>
    </recommendedName>
</protein>
<evidence type="ECO:0000256" key="8">
    <source>
        <dbReference type="ARBA" id="ARBA00023098"/>
    </source>
</evidence>
<dbReference type="InterPro" id="IPR014721">
    <property type="entry name" value="Ribsml_uS5_D2-typ_fold_subgr"/>
</dbReference>
<dbReference type="InterPro" id="IPR041431">
    <property type="entry name" value="Mvd1_C"/>
</dbReference>
<comment type="similarity">
    <text evidence="1 12 13">Belongs to the diphosphomevalonate decarboxylase family.</text>
</comment>
<evidence type="ECO:0000256" key="6">
    <source>
        <dbReference type="ARBA" id="ARBA00022955"/>
    </source>
</evidence>
<dbReference type="InterPro" id="IPR005935">
    <property type="entry name" value="Mev_decarb"/>
</dbReference>
<evidence type="ECO:0000256" key="10">
    <source>
        <dbReference type="ARBA" id="ARBA00023221"/>
    </source>
</evidence>
<evidence type="ECO:0000256" key="12">
    <source>
        <dbReference type="PIRNR" id="PIRNR015950"/>
    </source>
</evidence>
<dbReference type="Gene3D" id="3.30.70.890">
    <property type="entry name" value="GHMP kinase, C-terminal domain"/>
    <property type="match status" value="1"/>
</dbReference>
<evidence type="ECO:0000256" key="11">
    <source>
        <dbReference type="ARBA" id="ARBA00023239"/>
    </source>
</evidence>
<comment type="function">
    <text evidence="13">Catalyzes the ATP dependent decarboxylation of (R)-5-diphosphomevalonate to form isopentenyl diphosphate (IPP). Functions in the mevalonate (MVA) pathway leading to isopentenyl diphosphate (IPP), a key precursor for the biosynthesis of isoprenoids and sterol synthesis.</text>
</comment>
<evidence type="ECO:0000256" key="7">
    <source>
        <dbReference type="ARBA" id="ARBA00023011"/>
    </source>
</evidence>
<dbReference type="GO" id="GO:0019287">
    <property type="term" value="P:isopentenyl diphosphate biosynthetic process, mevalonate pathway"/>
    <property type="evidence" value="ECO:0007669"/>
    <property type="project" value="UniProtKB-UniRule"/>
</dbReference>
<evidence type="ECO:0000256" key="1">
    <source>
        <dbReference type="ARBA" id="ARBA00008831"/>
    </source>
</evidence>
<evidence type="ECO:0000256" key="3">
    <source>
        <dbReference type="ARBA" id="ARBA00022516"/>
    </source>
</evidence>
<dbReference type="EMBL" id="HBHW01039277">
    <property type="protein sequence ID" value="CAE0062107.1"/>
    <property type="molecule type" value="Transcribed_RNA"/>
</dbReference>
<dbReference type="EC" id="4.1.1.33" evidence="2 12"/>
<evidence type="ECO:0000259" key="16">
    <source>
        <dbReference type="Pfam" id="PF22700"/>
    </source>
</evidence>
<keyword evidence="13" id="KW-0152">Cholesterol biosynthesis</keyword>
<sequence>MERKMVTCTAPVNIALIKYWGKLDEDLIIPLNSSLSITLHQESLRTTTTVAWYEHDSSIRMWLNGEELDVDSNLRIRYVLDELRSKGKPEFRNLGLRIASVNNFPTAAGLASSAAGLACLVYSLAELIQYKETFPGELSSIARRGSGSACRSLDSGFVKWNKGSLEDGSDSVAEQIVDDMYWPEIRVLVCVVSDQKKTTSSTKGMRNSVETSELLKHRALSIVDGHITTMEEAIKRMDFSTVARLTMKESNQFHAVCLDTEPPIFYLNETSKAIISVVEEFNAYSNQIRAAYTFDAGPNAVLLCQQEDINDLSNLMHRCFPPKLSAAEVDSSSPSIIGRDEPYKPLTAAGEQILGKVGVREDSVQYFIKTRAGPGPLRMSDTSHLLDGESLEPKT</sequence>
<dbReference type="GO" id="GO:0004163">
    <property type="term" value="F:diphosphomevalonate decarboxylase activity"/>
    <property type="evidence" value="ECO:0007669"/>
    <property type="project" value="UniProtKB-UniRule"/>
</dbReference>
<evidence type="ECO:0000259" key="15">
    <source>
        <dbReference type="Pfam" id="PF18376"/>
    </source>
</evidence>